<gene>
    <name evidence="2" type="ORF">WISP_122652</name>
</gene>
<proteinExistence type="predicted"/>
<dbReference type="Proteomes" id="UP001145742">
    <property type="component" value="Unassembled WGS sequence"/>
</dbReference>
<reference evidence="2" key="1">
    <citation type="submission" date="2019-10" db="EMBL/GenBank/DDBJ databases">
        <authorList>
            <person name="Soares A.E.R."/>
            <person name="Aleixo A."/>
            <person name="Schneider P."/>
            <person name="Miyaki C.Y."/>
            <person name="Schneider M.P."/>
            <person name="Mello C."/>
            <person name="Vasconcelos A.T.R."/>
        </authorList>
    </citation>
    <scope>NUCLEOTIDE SEQUENCE</scope>
    <source>
        <tissue evidence="2">Muscle</tissue>
    </source>
</reference>
<comment type="caution">
    <text evidence="2">The sequence shown here is derived from an EMBL/GenBank/DDBJ whole genome shotgun (WGS) entry which is preliminary data.</text>
</comment>
<protein>
    <submittedName>
        <fullName evidence="2">Uncharacterized protein</fullName>
    </submittedName>
</protein>
<dbReference type="EMBL" id="WHWB01034567">
    <property type="protein sequence ID" value="KAJ7408025.1"/>
    <property type="molecule type" value="Genomic_DNA"/>
</dbReference>
<organism evidence="2 3">
    <name type="scientific">Willisornis vidua</name>
    <name type="common">Xingu scale-backed antbird</name>
    <dbReference type="NCBI Taxonomy" id="1566151"/>
    <lineage>
        <taxon>Eukaryota</taxon>
        <taxon>Metazoa</taxon>
        <taxon>Chordata</taxon>
        <taxon>Craniata</taxon>
        <taxon>Vertebrata</taxon>
        <taxon>Euteleostomi</taxon>
        <taxon>Archelosauria</taxon>
        <taxon>Archosauria</taxon>
        <taxon>Dinosauria</taxon>
        <taxon>Saurischia</taxon>
        <taxon>Theropoda</taxon>
        <taxon>Coelurosauria</taxon>
        <taxon>Aves</taxon>
        <taxon>Neognathae</taxon>
        <taxon>Neoaves</taxon>
        <taxon>Telluraves</taxon>
        <taxon>Australaves</taxon>
        <taxon>Passeriformes</taxon>
        <taxon>Thamnophilidae</taxon>
        <taxon>Willisornis</taxon>
    </lineage>
</organism>
<evidence type="ECO:0000313" key="2">
    <source>
        <dbReference type="EMBL" id="KAJ7408025.1"/>
    </source>
</evidence>
<evidence type="ECO:0000313" key="3">
    <source>
        <dbReference type="Proteomes" id="UP001145742"/>
    </source>
</evidence>
<accession>A0ABQ9CRW9</accession>
<feature type="region of interest" description="Disordered" evidence="1">
    <location>
        <begin position="1"/>
        <end position="44"/>
    </location>
</feature>
<evidence type="ECO:0000256" key="1">
    <source>
        <dbReference type="SAM" id="MobiDB-lite"/>
    </source>
</evidence>
<keyword evidence="3" id="KW-1185">Reference proteome</keyword>
<sequence>MARLGGDTQVLGRAEERESAVRPCGSRTELNTGRREQNRSSSVGSIQTFACPAWGIQRERDTDKLEQVWEKAKRESGKQHGVFGKVRGDVLGFAFKHLTAGKENGACPGQPSPAQHHLGPVTVAREEAKSAHSSEEALSPFKIRIRL</sequence>
<name>A0ABQ9CRW9_9PASS</name>